<keyword evidence="1" id="KW-1133">Transmembrane helix</keyword>
<sequence>MNPNAQLTVRDNAGNLARIRYRCDVEADLGFKVEALIRVEVGWISPKVVYSAIPHVIHLGKGIDLSVPFVLHFTMISILDEHGNSTGSFLYFSGTPWAGFSAGFSRIRRGKLVLSPEKEIDIYEEEGKFIGHIHYRQVFFVLFKFLMYVVCIAACIPATRRLVQYLLPDPFHRHSEEA</sequence>
<reference evidence="2 3" key="1">
    <citation type="submission" date="2020-08" db="EMBL/GenBank/DDBJ databases">
        <authorList>
            <person name="Newling K."/>
            <person name="Davey J."/>
            <person name="Forrester S."/>
        </authorList>
    </citation>
    <scope>NUCLEOTIDE SEQUENCE [LARGE SCALE GENOMIC DNA]</scope>
    <source>
        <strain evidence="3">Crithidia deanei Carvalho (ATCC PRA-265)</strain>
    </source>
</reference>
<organism evidence="2 3">
    <name type="scientific">Angomonas deanei</name>
    <dbReference type="NCBI Taxonomy" id="59799"/>
    <lineage>
        <taxon>Eukaryota</taxon>
        <taxon>Discoba</taxon>
        <taxon>Euglenozoa</taxon>
        <taxon>Kinetoplastea</taxon>
        <taxon>Metakinetoplastina</taxon>
        <taxon>Trypanosomatida</taxon>
        <taxon>Trypanosomatidae</taxon>
        <taxon>Strigomonadinae</taxon>
        <taxon>Angomonas</taxon>
    </lineage>
</organism>
<dbReference type="VEuPathDB" id="TriTrypDB:ADEAN_000579200"/>
<keyword evidence="3" id="KW-1185">Reference proteome</keyword>
<dbReference type="OrthoDB" id="276174at2759"/>
<keyword evidence="1" id="KW-0812">Transmembrane</keyword>
<protein>
    <submittedName>
        <fullName evidence="2">Uncharacterized protein</fullName>
    </submittedName>
</protein>
<dbReference type="EMBL" id="LR877154">
    <property type="protein sequence ID" value="CAD2218304.1"/>
    <property type="molecule type" value="Genomic_DNA"/>
</dbReference>
<evidence type="ECO:0000313" key="3">
    <source>
        <dbReference type="Proteomes" id="UP000515908"/>
    </source>
</evidence>
<proteinExistence type="predicted"/>
<feature type="transmembrane region" description="Helical" evidence="1">
    <location>
        <begin position="138"/>
        <end position="159"/>
    </location>
</feature>
<gene>
    <name evidence="2" type="ORF">ADEAN_000579200</name>
</gene>
<evidence type="ECO:0000313" key="2">
    <source>
        <dbReference type="EMBL" id="CAD2218304.1"/>
    </source>
</evidence>
<accession>A0A7G2CHC3</accession>
<keyword evidence="1" id="KW-0472">Membrane</keyword>
<dbReference type="AlphaFoldDB" id="A0A7G2CHC3"/>
<evidence type="ECO:0000256" key="1">
    <source>
        <dbReference type="SAM" id="Phobius"/>
    </source>
</evidence>
<dbReference type="Proteomes" id="UP000515908">
    <property type="component" value="Chromosome 10"/>
</dbReference>
<name>A0A7G2CHC3_9TRYP</name>